<feature type="transmembrane region" description="Helical" evidence="1">
    <location>
        <begin position="196"/>
        <end position="215"/>
    </location>
</feature>
<evidence type="ECO:0000313" key="3">
    <source>
        <dbReference type="Proteomes" id="UP001497416"/>
    </source>
</evidence>
<feature type="transmembrane region" description="Helical" evidence="1">
    <location>
        <begin position="116"/>
        <end position="136"/>
    </location>
</feature>
<feature type="transmembrane region" description="Helical" evidence="1">
    <location>
        <begin position="221"/>
        <end position="238"/>
    </location>
</feature>
<keyword evidence="3" id="KW-1185">Reference proteome</keyword>
<keyword evidence="1" id="KW-0812">Transmembrane</keyword>
<feature type="transmembrane region" description="Helical" evidence="1">
    <location>
        <begin position="82"/>
        <end position="104"/>
    </location>
</feature>
<comment type="caution">
    <text evidence="2">The sequence shown here is derived from an EMBL/GenBank/DDBJ whole genome shotgun (WGS) entry which is preliminary data.</text>
</comment>
<dbReference type="RefSeq" id="WP_348712560.1">
    <property type="nucleotide sequence ID" value="NZ_CAXIXY010000005.1"/>
</dbReference>
<reference evidence="2 3" key="1">
    <citation type="submission" date="2024-05" db="EMBL/GenBank/DDBJ databases">
        <authorList>
            <person name="Duchaud E."/>
        </authorList>
    </citation>
    <scope>NUCLEOTIDE SEQUENCE [LARGE SCALE GENOMIC DNA]</scope>
    <source>
        <strain evidence="2">Ena-SAMPLE-TAB-13-05-2024-13:56:06:370-140302</strain>
    </source>
</reference>
<feature type="transmembrane region" description="Helical" evidence="1">
    <location>
        <begin position="272"/>
        <end position="290"/>
    </location>
</feature>
<evidence type="ECO:0000313" key="2">
    <source>
        <dbReference type="EMBL" id="CAL2088723.1"/>
    </source>
</evidence>
<dbReference type="EMBL" id="CAXIXY010000005">
    <property type="protein sequence ID" value="CAL2088723.1"/>
    <property type="molecule type" value="Genomic_DNA"/>
</dbReference>
<accession>A0ABP1ERV2</accession>
<keyword evidence="1" id="KW-1133">Transmembrane helix</keyword>
<evidence type="ECO:0008006" key="4">
    <source>
        <dbReference type="Google" id="ProtNLM"/>
    </source>
</evidence>
<feature type="transmembrane region" description="Helical" evidence="1">
    <location>
        <begin position="20"/>
        <end position="38"/>
    </location>
</feature>
<feature type="transmembrane region" description="Helical" evidence="1">
    <location>
        <begin position="163"/>
        <end position="189"/>
    </location>
</feature>
<gene>
    <name evidence="2" type="ORF">T190607A01A_30179</name>
</gene>
<dbReference type="Proteomes" id="UP001497416">
    <property type="component" value="Unassembled WGS sequence"/>
</dbReference>
<proteinExistence type="predicted"/>
<sequence>MSLEKKPWSNFNKIGLRFSFIYFILYIALNNNGAYPYWTYLTYVLKIQSGILYNLIPWFGNDLLGIDYTITTGPNGSGDTTYHYLLVLFMFIVSVFGTIVWSLLDRKRKTYSVQYYWLTTAIRYYVGIMLYMYGLIKVIKSQFPEPSFYRLTETYGESSPMGLAWTFLGFSVGYNLFIGLAEMAAILLIFRRTYKFAAVLTLVTAANVMAVNYFFDVPVKLLSTHLFLMTLFLLLIDAKKLFLLFFKGASVQLTKIEPAKFKKKWLRPTLRVTWLILVGYWTIFAFYNVIQRSKTRAKKPLMYGYYKVQDFTINKDTLPPLENDTVRWKSIRIERPNSLIIKTMDGKSTRYNSKTDTIKKGIELVKSKDSTQKFTLNYKKLDSLYYMNTVKGGDTINIKFKRLTKKDFLLMNRGFNWINERPFNK</sequence>
<evidence type="ECO:0000256" key="1">
    <source>
        <dbReference type="SAM" id="Phobius"/>
    </source>
</evidence>
<keyword evidence="1" id="KW-0472">Membrane</keyword>
<protein>
    <recommendedName>
        <fullName evidence="4">DoxX family protein</fullName>
    </recommendedName>
</protein>
<name>A0ABP1ERV2_9FLAO</name>
<organism evidence="2 3">
    <name type="scientific">Tenacibaculum platacis</name>
    <dbReference type="NCBI Taxonomy" id="3137852"/>
    <lineage>
        <taxon>Bacteria</taxon>
        <taxon>Pseudomonadati</taxon>
        <taxon>Bacteroidota</taxon>
        <taxon>Flavobacteriia</taxon>
        <taxon>Flavobacteriales</taxon>
        <taxon>Flavobacteriaceae</taxon>
        <taxon>Tenacibaculum</taxon>
    </lineage>
</organism>